<feature type="compositionally biased region" description="Polar residues" evidence="1">
    <location>
        <begin position="64"/>
        <end position="77"/>
    </location>
</feature>
<dbReference type="Proteomes" id="UP001148786">
    <property type="component" value="Unassembled WGS sequence"/>
</dbReference>
<keyword evidence="3" id="KW-1185">Reference proteome</keyword>
<organism evidence="2 3">
    <name type="scientific">Agrocybe chaxingu</name>
    <dbReference type="NCBI Taxonomy" id="84603"/>
    <lineage>
        <taxon>Eukaryota</taxon>
        <taxon>Fungi</taxon>
        <taxon>Dikarya</taxon>
        <taxon>Basidiomycota</taxon>
        <taxon>Agaricomycotina</taxon>
        <taxon>Agaricomycetes</taxon>
        <taxon>Agaricomycetidae</taxon>
        <taxon>Agaricales</taxon>
        <taxon>Agaricineae</taxon>
        <taxon>Strophariaceae</taxon>
        <taxon>Agrocybe</taxon>
    </lineage>
</organism>
<name>A0A9W8MZ30_9AGAR</name>
<evidence type="ECO:0000313" key="3">
    <source>
        <dbReference type="Proteomes" id="UP001148786"/>
    </source>
</evidence>
<dbReference type="OrthoDB" id="2399539at2759"/>
<protein>
    <submittedName>
        <fullName evidence="2">Uncharacterized protein</fullName>
    </submittedName>
</protein>
<dbReference type="AlphaFoldDB" id="A0A9W8MZ30"/>
<accession>A0A9W8MZ30</accession>
<proteinExistence type="predicted"/>
<evidence type="ECO:0000313" key="2">
    <source>
        <dbReference type="EMBL" id="KAJ3515151.1"/>
    </source>
</evidence>
<reference evidence="2" key="1">
    <citation type="submission" date="2022-07" db="EMBL/GenBank/DDBJ databases">
        <title>Genome Sequence of Agrocybe chaxingu.</title>
        <authorList>
            <person name="Buettner E."/>
        </authorList>
    </citation>
    <scope>NUCLEOTIDE SEQUENCE</scope>
    <source>
        <strain evidence="2">MP-N11</strain>
    </source>
</reference>
<comment type="caution">
    <text evidence="2">The sequence shown here is derived from an EMBL/GenBank/DDBJ whole genome shotgun (WGS) entry which is preliminary data.</text>
</comment>
<evidence type="ECO:0000256" key="1">
    <source>
        <dbReference type="SAM" id="MobiDB-lite"/>
    </source>
</evidence>
<sequence length="97" mass="10958">MSYNHPHLFRQDDLEFPPPVQYQGFPDYASPPDRYADSAAGETRPALYPSSSSQIHPHPLFIRQHTTIADDPTSQNRPLDPHVLASHHQVYQSSPPS</sequence>
<dbReference type="EMBL" id="JANKHO010000109">
    <property type="protein sequence ID" value="KAJ3515151.1"/>
    <property type="molecule type" value="Genomic_DNA"/>
</dbReference>
<gene>
    <name evidence="2" type="ORF">NLJ89_g1931</name>
</gene>
<feature type="region of interest" description="Disordered" evidence="1">
    <location>
        <begin position="1"/>
        <end position="97"/>
    </location>
</feature>